<feature type="domain" description="KOW" evidence="2">
    <location>
        <begin position="64"/>
        <end position="94"/>
    </location>
</feature>
<dbReference type="InterPro" id="IPR041982">
    <property type="entry name" value="Ribosomal_eS4_KOW"/>
</dbReference>
<dbReference type="EMBL" id="JAJJMB010007708">
    <property type="protein sequence ID" value="KAI3928663.1"/>
    <property type="molecule type" value="Genomic_DNA"/>
</dbReference>
<keyword evidence="4" id="KW-1185">Reference proteome</keyword>
<dbReference type="Proteomes" id="UP001202328">
    <property type="component" value="Unassembled WGS sequence"/>
</dbReference>
<name>A0AAD4SY29_9MAGN</name>
<protein>
    <recommendedName>
        <fullName evidence="2">KOW domain-containing protein</fullName>
    </recommendedName>
</protein>
<dbReference type="InterPro" id="IPR005824">
    <property type="entry name" value="KOW"/>
</dbReference>
<dbReference type="PANTHER" id="PTHR11581:SF0">
    <property type="entry name" value="SMALL RIBOSOMAL SUBUNIT PROTEIN ES4"/>
    <property type="match status" value="1"/>
</dbReference>
<organism evidence="3 4">
    <name type="scientific">Papaver atlanticum</name>
    <dbReference type="NCBI Taxonomy" id="357466"/>
    <lineage>
        <taxon>Eukaryota</taxon>
        <taxon>Viridiplantae</taxon>
        <taxon>Streptophyta</taxon>
        <taxon>Embryophyta</taxon>
        <taxon>Tracheophyta</taxon>
        <taxon>Spermatophyta</taxon>
        <taxon>Magnoliopsida</taxon>
        <taxon>Ranunculales</taxon>
        <taxon>Papaveraceae</taxon>
        <taxon>Papaveroideae</taxon>
        <taxon>Papaver</taxon>
    </lineage>
</organism>
<dbReference type="PANTHER" id="PTHR11581">
    <property type="entry name" value="30S/40S RIBOSOMAL PROTEIN S4"/>
    <property type="match status" value="1"/>
</dbReference>
<proteinExistence type="predicted"/>
<dbReference type="GO" id="GO:0003723">
    <property type="term" value="F:RNA binding"/>
    <property type="evidence" value="ECO:0007669"/>
    <property type="project" value="TreeGrafter"/>
</dbReference>
<dbReference type="GO" id="GO:0022627">
    <property type="term" value="C:cytosolic small ribosomal subunit"/>
    <property type="evidence" value="ECO:0007669"/>
    <property type="project" value="TreeGrafter"/>
</dbReference>
<dbReference type="Pfam" id="PF00467">
    <property type="entry name" value="KOW"/>
    <property type="match status" value="1"/>
</dbReference>
<dbReference type="GO" id="GO:0003735">
    <property type="term" value="F:structural constituent of ribosome"/>
    <property type="evidence" value="ECO:0007669"/>
    <property type="project" value="InterPro"/>
</dbReference>
<dbReference type="CDD" id="cd06087">
    <property type="entry name" value="KOW_RPS4"/>
    <property type="match status" value="2"/>
</dbReference>
<evidence type="ECO:0000259" key="2">
    <source>
        <dbReference type="Pfam" id="PF00467"/>
    </source>
</evidence>
<evidence type="ECO:0000256" key="1">
    <source>
        <dbReference type="SAM" id="MobiDB-lite"/>
    </source>
</evidence>
<accession>A0AAD4SY29</accession>
<evidence type="ECO:0000313" key="3">
    <source>
        <dbReference type="EMBL" id="KAI3928663.1"/>
    </source>
</evidence>
<gene>
    <name evidence="3" type="ORF">MKW98_024264</name>
</gene>
<feature type="region of interest" description="Disordered" evidence="1">
    <location>
        <begin position="87"/>
        <end position="121"/>
    </location>
</feature>
<dbReference type="AlphaFoldDB" id="A0AAD4SY29"/>
<sequence length="121" mass="13817">MVTGGRNRGRVGIIKNREKHKVSFDTLHIQDNTGHEISTRLAKPRDKSRKENTSLRGNKEDANVVMVTGGRNRGRVGIIKNRERHKGSFDTLHIQDNTGHEISTRLAKPREKSRKENTNLR</sequence>
<feature type="compositionally biased region" description="Basic and acidic residues" evidence="1">
    <location>
        <begin position="98"/>
        <end position="121"/>
    </location>
</feature>
<dbReference type="InterPro" id="IPR014722">
    <property type="entry name" value="Rib_uL2_dom2"/>
</dbReference>
<reference evidence="3" key="1">
    <citation type="submission" date="2022-04" db="EMBL/GenBank/DDBJ databases">
        <title>A functionally conserved STORR gene fusion in Papaver species that diverged 16.8 million years ago.</title>
        <authorList>
            <person name="Catania T."/>
        </authorList>
    </citation>
    <scope>NUCLEOTIDE SEQUENCE</scope>
    <source>
        <strain evidence="3">S-188037</strain>
    </source>
</reference>
<feature type="non-terminal residue" evidence="3">
    <location>
        <position position="121"/>
    </location>
</feature>
<dbReference type="InterPro" id="IPR000876">
    <property type="entry name" value="Ribosomal_eS4"/>
</dbReference>
<feature type="region of interest" description="Disordered" evidence="1">
    <location>
        <begin position="35"/>
        <end position="60"/>
    </location>
</feature>
<dbReference type="GO" id="GO:0006412">
    <property type="term" value="P:translation"/>
    <property type="evidence" value="ECO:0007669"/>
    <property type="project" value="InterPro"/>
</dbReference>
<evidence type="ECO:0000313" key="4">
    <source>
        <dbReference type="Proteomes" id="UP001202328"/>
    </source>
</evidence>
<dbReference type="FunFam" id="2.30.30.30:FF:000031">
    <property type="entry name" value="40S ribosomal protein S4-3"/>
    <property type="match status" value="1"/>
</dbReference>
<dbReference type="Gene3D" id="2.30.30.30">
    <property type="match status" value="2"/>
</dbReference>
<comment type="caution">
    <text evidence="3">The sequence shown here is derived from an EMBL/GenBank/DDBJ whole genome shotgun (WGS) entry which is preliminary data.</text>
</comment>